<gene>
    <name evidence="2" type="ORF">WMY93_034052</name>
</gene>
<dbReference type="AlphaFoldDB" id="A0AAW0MJ71"/>
<comment type="caution">
    <text evidence="2">The sequence shown here is derived from an EMBL/GenBank/DDBJ whole genome shotgun (WGS) entry which is preliminary data.</text>
</comment>
<feature type="non-terminal residue" evidence="2">
    <location>
        <position position="1"/>
    </location>
</feature>
<accession>A0AAW0MJ71</accession>
<evidence type="ECO:0000256" key="1">
    <source>
        <dbReference type="SAM" id="MobiDB-lite"/>
    </source>
</evidence>
<dbReference type="Proteomes" id="UP001460270">
    <property type="component" value="Unassembled WGS sequence"/>
</dbReference>
<protein>
    <submittedName>
        <fullName evidence="2">Uncharacterized protein</fullName>
    </submittedName>
</protein>
<dbReference type="EMBL" id="JBBPFD010000335">
    <property type="protein sequence ID" value="KAK7879171.1"/>
    <property type="molecule type" value="Genomic_DNA"/>
</dbReference>
<reference evidence="3" key="1">
    <citation type="submission" date="2024-04" db="EMBL/GenBank/DDBJ databases">
        <title>Salinicola lusitanus LLJ914,a marine bacterium isolated from the Okinawa Trough.</title>
        <authorList>
            <person name="Li J."/>
        </authorList>
    </citation>
    <scope>NUCLEOTIDE SEQUENCE [LARGE SCALE GENOMIC DNA]</scope>
</reference>
<keyword evidence="3" id="KW-1185">Reference proteome</keyword>
<evidence type="ECO:0000313" key="3">
    <source>
        <dbReference type="Proteomes" id="UP001460270"/>
    </source>
</evidence>
<organism evidence="2 3">
    <name type="scientific">Mugilogobius chulae</name>
    <name type="common">yellowstripe goby</name>
    <dbReference type="NCBI Taxonomy" id="88201"/>
    <lineage>
        <taxon>Eukaryota</taxon>
        <taxon>Metazoa</taxon>
        <taxon>Chordata</taxon>
        <taxon>Craniata</taxon>
        <taxon>Vertebrata</taxon>
        <taxon>Euteleostomi</taxon>
        <taxon>Actinopterygii</taxon>
        <taxon>Neopterygii</taxon>
        <taxon>Teleostei</taxon>
        <taxon>Neoteleostei</taxon>
        <taxon>Acanthomorphata</taxon>
        <taxon>Gobiaria</taxon>
        <taxon>Gobiiformes</taxon>
        <taxon>Gobioidei</taxon>
        <taxon>Gobiidae</taxon>
        <taxon>Gobionellinae</taxon>
        <taxon>Mugilogobius</taxon>
    </lineage>
</organism>
<feature type="region of interest" description="Disordered" evidence="1">
    <location>
        <begin position="107"/>
        <end position="127"/>
    </location>
</feature>
<proteinExistence type="predicted"/>
<evidence type="ECO:0000313" key="2">
    <source>
        <dbReference type="EMBL" id="KAK7879171.1"/>
    </source>
</evidence>
<sequence>HGSTSLHPKDQIRTFTVRDNSWQIHDTPAHFQPQRTIVSTSVARRPQQQGDPLGEKAAQVCVEISSDGSLQSRLRRKDTWDWSISREPQTPADDLTKMRHPDAECHVQNQGGRPQGADLRGQTSGGRQVTHISKFMRENPAQNDLMLRKSTH</sequence>
<name>A0AAW0MJ71_9GOBI</name>